<reference evidence="1" key="1">
    <citation type="journal article" date="2023" name="IMA Fungus">
        <title>Comparative genomic study of the Penicillium genus elucidates a diverse pangenome and 15 lateral gene transfer events.</title>
        <authorList>
            <person name="Petersen C."/>
            <person name="Sorensen T."/>
            <person name="Nielsen M.R."/>
            <person name="Sondergaard T.E."/>
            <person name="Sorensen J.L."/>
            <person name="Fitzpatrick D.A."/>
            <person name="Frisvad J.C."/>
            <person name="Nielsen K.L."/>
        </authorList>
    </citation>
    <scope>NUCLEOTIDE SEQUENCE</scope>
    <source>
        <strain evidence="1">IBT 17514</strain>
    </source>
</reference>
<gene>
    <name evidence="1" type="ORF">N7493_010548</name>
</gene>
<organism evidence="1 2">
    <name type="scientific">Penicillium malachiteum</name>
    <dbReference type="NCBI Taxonomy" id="1324776"/>
    <lineage>
        <taxon>Eukaryota</taxon>
        <taxon>Fungi</taxon>
        <taxon>Dikarya</taxon>
        <taxon>Ascomycota</taxon>
        <taxon>Pezizomycotina</taxon>
        <taxon>Eurotiomycetes</taxon>
        <taxon>Eurotiomycetidae</taxon>
        <taxon>Eurotiales</taxon>
        <taxon>Aspergillaceae</taxon>
        <taxon>Penicillium</taxon>
    </lineage>
</organism>
<reference evidence="1" key="2">
    <citation type="submission" date="2023-01" db="EMBL/GenBank/DDBJ databases">
        <authorList>
            <person name="Petersen C."/>
        </authorList>
    </citation>
    <scope>NUCLEOTIDE SEQUENCE</scope>
    <source>
        <strain evidence="1">IBT 17514</strain>
    </source>
</reference>
<protein>
    <submittedName>
        <fullName evidence="1">Uncharacterized protein</fullName>
    </submittedName>
</protein>
<proteinExistence type="predicted"/>
<sequence length="79" mass="9377">MFVFWPFKLPSCPGGPERRDDCLKIKKIRTEGIGRLRRKSRLEREYPVEELQREELVASDHVGITHLIYPKQRREQGEA</sequence>
<accession>A0AAD6HDC0</accession>
<name>A0AAD6HDC0_9EURO</name>
<keyword evidence="2" id="KW-1185">Reference proteome</keyword>
<dbReference type="AlphaFoldDB" id="A0AAD6HDC0"/>
<dbReference type="EMBL" id="JAQJAN010000019">
    <property type="protein sequence ID" value="KAJ5709214.1"/>
    <property type="molecule type" value="Genomic_DNA"/>
</dbReference>
<evidence type="ECO:0000313" key="1">
    <source>
        <dbReference type="EMBL" id="KAJ5709214.1"/>
    </source>
</evidence>
<dbReference type="Proteomes" id="UP001215712">
    <property type="component" value="Unassembled WGS sequence"/>
</dbReference>
<comment type="caution">
    <text evidence="1">The sequence shown here is derived from an EMBL/GenBank/DDBJ whole genome shotgun (WGS) entry which is preliminary data.</text>
</comment>
<evidence type="ECO:0000313" key="2">
    <source>
        <dbReference type="Proteomes" id="UP001215712"/>
    </source>
</evidence>